<comment type="caution">
    <text evidence="2">The sequence shown here is derived from an EMBL/GenBank/DDBJ whole genome shotgun (WGS) entry which is preliminary data.</text>
</comment>
<dbReference type="InterPro" id="IPR011256">
    <property type="entry name" value="Reg_factor_effector_dom_sf"/>
</dbReference>
<gene>
    <name evidence="2" type="ORF">CE91St7_30870</name>
</gene>
<sequence length="184" mass="21596">MSIPVFRKAYSNVACENKIIKQPDCSIKRIKEFKVAYLKFERTHRNKQGYSTLWGQIIEFAKKYNLADKGFKYVSISLDSLDITEIDKCRFLIGVTVPYSMEIPKGFGTLNIRAGLYSVFNIKGNYQELNKIYRNIYLDWLPNSKYRLREQMTFELYANTPDKTSTEELVTEIYLPIEAKQKIK</sequence>
<dbReference type="AlphaFoldDB" id="A0AA37KGH5"/>
<evidence type="ECO:0000313" key="3">
    <source>
        <dbReference type="Proteomes" id="UP001055104"/>
    </source>
</evidence>
<evidence type="ECO:0000313" key="2">
    <source>
        <dbReference type="EMBL" id="GKH82203.1"/>
    </source>
</evidence>
<dbReference type="Gene3D" id="3.20.80.10">
    <property type="entry name" value="Regulatory factor, effector binding domain"/>
    <property type="match status" value="1"/>
</dbReference>
<protein>
    <recommendedName>
        <fullName evidence="1">AraC effector-binding domain-containing protein</fullName>
    </recommendedName>
</protein>
<evidence type="ECO:0000259" key="1">
    <source>
        <dbReference type="SMART" id="SM00871"/>
    </source>
</evidence>
<organism evidence="2 3">
    <name type="scientific">Phocaeicola dorei</name>
    <dbReference type="NCBI Taxonomy" id="357276"/>
    <lineage>
        <taxon>Bacteria</taxon>
        <taxon>Pseudomonadati</taxon>
        <taxon>Bacteroidota</taxon>
        <taxon>Bacteroidia</taxon>
        <taxon>Bacteroidales</taxon>
        <taxon>Bacteroidaceae</taxon>
        <taxon>Phocaeicola</taxon>
    </lineage>
</organism>
<dbReference type="PANTHER" id="PTHR40055">
    <property type="entry name" value="TRANSCRIPTIONAL REGULATOR YGIV-RELATED"/>
    <property type="match status" value="1"/>
</dbReference>
<name>A0AA37KGH5_9BACT</name>
<dbReference type="Proteomes" id="UP001055104">
    <property type="component" value="Unassembled WGS sequence"/>
</dbReference>
<accession>A0AA37KGH5</accession>
<feature type="domain" description="AraC effector-binding" evidence="1">
    <location>
        <begin position="23"/>
        <end position="178"/>
    </location>
</feature>
<proteinExistence type="predicted"/>
<dbReference type="InterPro" id="IPR050908">
    <property type="entry name" value="SmbC-like"/>
</dbReference>
<dbReference type="Pfam" id="PF06445">
    <property type="entry name" value="GyrI-like"/>
    <property type="match status" value="1"/>
</dbReference>
<reference evidence="2" key="1">
    <citation type="submission" date="2022-01" db="EMBL/GenBank/DDBJ databases">
        <title>Novel bile acid biosynthetic pathways are enriched in the microbiome of centenarians.</title>
        <authorList>
            <person name="Sato Y."/>
            <person name="Atarashi K."/>
            <person name="Plichta R.D."/>
            <person name="Arai Y."/>
            <person name="Sasajima S."/>
            <person name="Kearney M.S."/>
            <person name="Suda W."/>
            <person name="Takeshita K."/>
            <person name="Sasaki T."/>
            <person name="Okamoto S."/>
            <person name="Skelly N.A."/>
            <person name="Okamura Y."/>
            <person name="Vlamakis H."/>
            <person name="Li Y."/>
            <person name="Tanoue T."/>
            <person name="Takei H."/>
            <person name="Nittono H."/>
            <person name="Narushima S."/>
            <person name="Irie J."/>
            <person name="Itoh H."/>
            <person name="Moriya K."/>
            <person name="Sugiura Y."/>
            <person name="Suematsu M."/>
            <person name="Moritoki N."/>
            <person name="Shibata S."/>
            <person name="Littman R.D."/>
            <person name="Fischbach A.M."/>
            <person name="Uwamino Y."/>
            <person name="Inoue T."/>
            <person name="Honda A."/>
            <person name="Hattori M."/>
            <person name="Murai T."/>
            <person name="Xavier J.R."/>
            <person name="Hirose N."/>
            <person name="Honda K."/>
        </authorList>
    </citation>
    <scope>NUCLEOTIDE SEQUENCE</scope>
    <source>
        <strain evidence="2">CE91-St7</strain>
    </source>
</reference>
<dbReference type="SUPFAM" id="SSF55136">
    <property type="entry name" value="Probable bacterial effector-binding domain"/>
    <property type="match status" value="1"/>
</dbReference>
<dbReference type="SMART" id="SM00871">
    <property type="entry name" value="AraC_E_bind"/>
    <property type="match status" value="1"/>
</dbReference>
<dbReference type="InterPro" id="IPR010499">
    <property type="entry name" value="AraC_E-bd"/>
</dbReference>
<dbReference type="PANTHER" id="PTHR40055:SF1">
    <property type="entry name" value="TRANSCRIPTIONAL REGULATOR YGIV-RELATED"/>
    <property type="match status" value="1"/>
</dbReference>
<dbReference type="InterPro" id="IPR029442">
    <property type="entry name" value="GyrI-like"/>
</dbReference>
<dbReference type="EMBL" id="BQOB01000001">
    <property type="protein sequence ID" value="GKH82203.1"/>
    <property type="molecule type" value="Genomic_DNA"/>
</dbReference>